<protein>
    <submittedName>
        <fullName evidence="2">Uncharacterized protein</fullName>
    </submittedName>
</protein>
<proteinExistence type="predicted"/>
<dbReference type="Proteomes" id="UP000799118">
    <property type="component" value="Unassembled WGS sequence"/>
</dbReference>
<feature type="region of interest" description="Disordered" evidence="1">
    <location>
        <begin position="403"/>
        <end position="427"/>
    </location>
</feature>
<sequence length="427" mass="48000">MPNANPPVTPPPAYTHNTAHAAPAQAGTAHQAVGRKAKKGESTDILLRVVEIIKQNYLNEFVKQVKKHDSNFAGSKVVDRWRRETAEAIMKSIEQGEAPFENITVNVGLRNKNVAAINRVFQNHYHHKMKIVRPGSGIVISHEEANKIIASIRELRAPCTGQEFFKVQRADDIQQRVEHGENYQTVVKNMWDGLTKDERSQWDEDAKEVDLAGNQRRLETALSVLFRALATSGRVGPLEALVVYSYRDERQDVQTRNFSVGSSGQEFAAETIGETEFLKSYVKPFHDWVVEVLPLVQEGDLFLYDDQGFALFPDLDFADFKMKDIQTLVKEFFCTAVRYLGTKLKEDPQSFYNEQEFRLPVQLVDPQTLAAAKIVALPEFYKRDLVFVSVNVSKPFSLLAAAGPSSDYPPTSEPKNESPLAICSSRG</sequence>
<evidence type="ECO:0000313" key="3">
    <source>
        <dbReference type="Proteomes" id="UP000799118"/>
    </source>
</evidence>
<name>A0A6A4GLI0_9AGAR</name>
<reference evidence="2" key="1">
    <citation type="journal article" date="2019" name="Environ. Microbiol.">
        <title>Fungal ecological strategies reflected in gene transcription - a case study of two litter decomposers.</title>
        <authorList>
            <person name="Barbi F."/>
            <person name="Kohler A."/>
            <person name="Barry K."/>
            <person name="Baskaran P."/>
            <person name="Daum C."/>
            <person name="Fauchery L."/>
            <person name="Ihrmark K."/>
            <person name="Kuo A."/>
            <person name="LaButti K."/>
            <person name="Lipzen A."/>
            <person name="Morin E."/>
            <person name="Grigoriev I.V."/>
            <person name="Henrissat B."/>
            <person name="Lindahl B."/>
            <person name="Martin F."/>
        </authorList>
    </citation>
    <scope>NUCLEOTIDE SEQUENCE</scope>
    <source>
        <strain evidence="2">JB14</strain>
    </source>
</reference>
<dbReference type="AlphaFoldDB" id="A0A6A4GLI0"/>
<dbReference type="EMBL" id="ML769913">
    <property type="protein sequence ID" value="KAE9386084.1"/>
    <property type="molecule type" value="Genomic_DNA"/>
</dbReference>
<gene>
    <name evidence="2" type="ORF">BT96DRAFT_949373</name>
</gene>
<feature type="compositionally biased region" description="Pro residues" evidence="1">
    <location>
        <begin position="1"/>
        <end position="13"/>
    </location>
</feature>
<dbReference type="OrthoDB" id="2999551at2759"/>
<keyword evidence="3" id="KW-1185">Reference proteome</keyword>
<evidence type="ECO:0000313" key="2">
    <source>
        <dbReference type="EMBL" id="KAE9386084.1"/>
    </source>
</evidence>
<accession>A0A6A4GLI0</accession>
<feature type="compositionally biased region" description="Low complexity" evidence="1">
    <location>
        <begin position="15"/>
        <end position="32"/>
    </location>
</feature>
<evidence type="ECO:0000256" key="1">
    <source>
        <dbReference type="SAM" id="MobiDB-lite"/>
    </source>
</evidence>
<organism evidence="2 3">
    <name type="scientific">Gymnopus androsaceus JB14</name>
    <dbReference type="NCBI Taxonomy" id="1447944"/>
    <lineage>
        <taxon>Eukaryota</taxon>
        <taxon>Fungi</taxon>
        <taxon>Dikarya</taxon>
        <taxon>Basidiomycota</taxon>
        <taxon>Agaricomycotina</taxon>
        <taxon>Agaricomycetes</taxon>
        <taxon>Agaricomycetidae</taxon>
        <taxon>Agaricales</taxon>
        <taxon>Marasmiineae</taxon>
        <taxon>Omphalotaceae</taxon>
        <taxon>Gymnopus</taxon>
    </lineage>
</organism>
<feature type="region of interest" description="Disordered" evidence="1">
    <location>
        <begin position="1"/>
        <end position="38"/>
    </location>
</feature>